<dbReference type="Proteomes" id="UP000283210">
    <property type="component" value="Chromosome 11"/>
</dbReference>
<organism evidence="3 4">
    <name type="scientific">Oryzias javanicus</name>
    <name type="common">Javanese ricefish</name>
    <name type="synonym">Aplocheilus javanicus</name>
    <dbReference type="NCBI Taxonomy" id="123683"/>
    <lineage>
        <taxon>Eukaryota</taxon>
        <taxon>Metazoa</taxon>
        <taxon>Chordata</taxon>
        <taxon>Craniata</taxon>
        <taxon>Vertebrata</taxon>
        <taxon>Euteleostomi</taxon>
        <taxon>Actinopterygii</taxon>
        <taxon>Neopterygii</taxon>
        <taxon>Teleostei</taxon>
        <taxon>Neoteleostei</taxon>
        <taxon>Acanthomorphata</taxon>
        <taxon>Ovalentaria</taxon>
        <taxon>Atherinomorphae</taxon>
        <taxon>Beloniformes</taxon>
        <taxon>Adrianichthyidae</taxon>
        <taxon>Oryziinae</taxon>
        <taxon>Oryzias</taxon>
    </lineage>
</organism>
<sequence length="129" mass="13933">MFLRTAFLLSTLLFLASLDSSGCFQTAVQPSKGSAVTVSTELAPAECAVCTVDEANATSCHSLLSLVPEAEVTLLFNCSQPLETAFTVTVHQSIGEFDIQADERRRLVQIFTSDSVQSKENFPLECVPI</sequence>
<evidence type="ECO:0000259" key="2">
    <source>
        <dbReference type="Pfam" id="PF23667"/>
    </source>
</evidence>
<dbReference type="AlphaFoldDB" id="A0A437CWU7"/>
<dbReference type="InterPro" id="IPR056268">
    <property type="entry name" value="CUB_CDCP1_1st"/>
</dbReference>
<keyword evidence="1" id="KW-0732">Signal</keyword>
<dbReference type="Pfam" id="PF23667">
    <property type="entry name" value="CUB_CDCP1_1"/>
    <property type="match status" value="1"/>
</dbReference>
<evidence type="ECO:0000313" key="4">
    <source>
        <dbReference type="Proteomes" id="UP000283210"/>
    </source>
</evidence>
<evidence type="ECO:0000256" key="1">
    <source>
        <dbReference type="SAM" id="SignalP"/>
    </source>
</evidence>
<dbReference type="EMBL" id="CM012447">
    <property type="protein sequence ID" value="RVE67107.1"/>
    <property type="molecule type" value="Genomic_DNA"/>
</dbReference>
<dbReference type="OrthoDB" id="10575789at2759"/>
<feature type="chain" id="PRO_5019523036" description="CDCP1 first CUB domain-containing protein" evidence="1">
    <location>
        <begin position="24"/>
        <end position="129"/>
    </location>
</feature>
<proteinExistence type="predicted"/>
<accession>A0A437CWU7</accession>
<keyword evidence="4" id="KW-1185">Reference proteome</keyword>
<feature type="signal peptide" evidence="1">
    <location>
        <begin position="1"/>
        <end position="23"/>
    </location>
</feature>
<evidence type="ECO:0000313" key="3">
    <source>
        <dbReference type="EMBL" id="RVE67107.1"/>
    </source>
</evidence>
<name>A0A437CWU7_ORYJA</name>
<reference evidence="3 4" key="1">
    <citation type="submission" date="2018-11" db="EMBL/GenBank/DDBJ databases">
        <authorList>
            <person name="Lopez-Roques C."/>
            <person name="Donnadieu C."/>
            <person name="Bouchez O."/>
            <person name="Klopp C."/>
            <person name="Cabau C."/>
            <person name="Zahm M."/>
        </authorList>
    </citation>
    <scope>NUCLEOTIDE SEQUENCE [LARGE SCALE GENOMIC DNA]</scope>
    <source>
        <strain evidence="3">RS831</strain>
        <tissue evidence="3">Whole body</tissue>
    </source>
</reference>
<protein>
    <recommendedName>
        <fullName evidence="2">CDCP1 first CUB domain-containing protein</fullName>
    </recommendedName>
</protein>
<feature type="domain" description="CDCP1 first CUB" evidence="2">
    <location>
        <begin position="24"/>
        <end position="94"/>
    </location>
</feature>
<gene>
    <name evidence="3" type="ORF">OJAV_G00114830</name>
</gene>
<reference evidence="3 4" key="2">
    <citation type="submission" date="2019-01" db="EMBL/GenBank/DDBJ databases">
        <title>A chromosome length genome reference of the Java medaka (oryzias javanicus).</title>
        <authorList>
            <person name="Herpin A."/>
            <person name="Takehana Y."/>
            <person name="Naruse K."/>
            <person name="Ansai S."/>
            <person name="Kawaguchi M."/>
        </authorList>
    </citation>
    <scope>NUCLEOTIDE SEQUENCE [LARGE SCALE GENOMIC DNA]</scope>
    <source>
        <strain evidence="3">RS831</strain>
        <tissue evidence="3">Whole body</tissue>
    </source>
</reference>